<evidence type="ECO:0000313" key="3">
    <source>
        <dbReference type="Proteomes" id="UP000176405"/>
    </source>
</evidence>
<keyword evidence="1" id="KW-0812">Transmembrane</keyword>
<keyword evidence="1" id="KW-0472">Membrane</keyword>
<gene>
    <name evidence="2" type="ORF">A3E45_01995</name>
</gene>
<protein>
    <submittedName>
        <fullName evidence="2">Uncharacterized protein</fullName>
    </submittedName>
</protein>
<comment type="caution">
    <text evidence="2">The sequence shown here is derived from an EMBL/GenBank/DDBJ whole genome shotgun (WGS) entry which is preliminary data.</text>
</comment>
<dbReference type="Proteomes" id="UP000176405">
    <property type="component" value="Unassembled WGS sequence"/>
</dbReference>
<sequence length="64" mass="7070">MDNQENKDRSGGGYGKRPLWQWVVIYLVIAAVVYGLIYYFVLARGGGYQVPGATSAPQSQSPLY</sequence>
<feature type="transmembrane region" description="Helical" evidence="1">
    <location>
        <begin position="20"/>
        <end position="41"/>
    </location>
</feature>
<reference evidence="2 3" key="1">
    <citation type="journal article" date="2016" name="Nat. Commun.">
        <title>Thousands of microbial genomes shed light on interconnected biogeochemical processes in an aquifer system.</title>
        <authorList>
            <person name="Anantharaman K."/>
            <person name="Brown C.T."/>
            <person name="Hug L.A."/>
            <person name="Sharon I."/>
            <person name="Castelle C.J."/>
            <person name="Probst A.J."/>
            <person name="Thomas B.C."/>
            <person name="Singh A."/>
            <person name="Wilkins M.J."/>
            <person name="Karaoz U."/>
            <person name="Brodie E.L."/>
            <person name="Williams K.H."/>
            <person name="Hubbard S.S."/>
            <person name="Banfield J.F."/>
        </authorList>
    </citation>
    <scope>NUCLEOTIDE SEQUENCE [LARGE SCALE GENOMIC DNA]</scope>
</reference>
<dbReference type="EMBL" id="MFDH01000003">
    <property type="protein sequence ID" value="OGE36997.1"/>
    <property type="molecule type" value="Genomic_DNA"/>
</dbReference>
<keyword evidence="1" id="KW-1133">Transmembrane helix</keyword>
<proteinExistence type="predicted"/>
<evidence type="ECO:0000313" key="2">
    <source>
        <dbReference type="EMBL" id="OGE36997.1"/>
    </source>
</evidence>
<organism evidence="2 3">
    <name type="scientific">Candidatus Daviesbacteria bacterium RIFCSPHIGHO2_12_FULL_43_11</name>
    <dbReference type="NCBI Taxonomy" id="1797780"/>
    <lineage>
        <taxon>Bacteria</taxon>
        <taxon>Candidatus Daviesiibacteriota</taxon>
    </lineage>
</organism>
<evidence type="ECO:0000256" key="1">
    <source>
        <dbReference type="SAM" id="Phobius"/>
    </source>
</evidence>
<name>A0A1F5K7T1_9BACT</name>
<dbReference type="STRING" id="1797780.A3E45_01995"/>
<accession>A0A1F5K7T1</accession>
<dbReference type="AlphaFoldDB" id="A0A1F5K7T1"/>